<gene>
    <name evidence="4" type="ORF">ILT43_16505</name>
</gene>
<dbReference type="SUPFAM" id="SSF51182">
    <property type="entry name" value="RmlC-like cupins"/>
    <property type="match status" value="1"/>
</dbReference>
<accession>A0ABS2DAM3</accession>
<evidence type="ECO:0000259" key="3">
    <source>
        <dbReference type="Pfam" id="PF07883"/>
    </source>
</evidence>
<comment type="caution">
    <text evidence="4">The sequence shown here is derived from an EMBL/GenBank/DDBJ whole genome shotgun (WGS) entry which is preliminary data.</text>
</comment>
<dbReference type="RefSeq" id="WP_204200082.1">
    <property type="nucleotide sequence ID" value="NZ_JAFEMC010000005.1"/>
</dbReference>
<keyword evidence="5" id="KW-1185">Reference proteome</keyword>
<dbReference type="InterPro" id="IPR014710">
    <property type="entry name" value="RmlC-like_jellyroll"/>
</dbReference>
<dbReference type="InterPro" id="IPR013096">
    <property type="entry name" value="Cupin_2"/>
</dbReference>
<dbReference type="EMBL" id="JAFEMC010000005">
    <property type="protein sequence ID" value="MBM6577985.1"/>
    <property type="molecule type" value="Genomic_DNA"/>
</dbReference>
<proteinExistence type="predicted"/>
<name>A0ABS2DAM3_9SPHN</name>
<feature type="signal peptide" evidence="2">
    <location>
        <begin position="1"/>
        <end position="25"/>
    </location>
</feature>
<dbReference type="Gene3D" id="2.60.120.10">
    <property type="entry name" value="Jelly Rolls"/>
    <property type="match status" value="2"/>
</dbReference>
<evidence type="ECO:0000256" key="2">
    <source>
        <dbReference type="SAM" id="SignalP"/>
    </source>
</evidence>
<sequence length="304" mass="32089">MAHARTVARWLALVGTIVAAAPAAAQGSRTLAERIGHTDPGKYREASGVHAGAGSMAFAPLLGPDALSTNLIFVHRGVIAPHSGIGQHFHNQCEEMFVILDGDAQFTIDGRTATLPGPAAVPDRMGHAHGVYNPTDRPMQWLNINVGMTKRYDNFDLGDPRDTAALDPVPQFISLRLDRSKLKPVERMDGGTGTVRYRRTLEPAVFATPWTFVDHLLIPPGASVGTATKPGISEVYYVVGGAGEATVAGQTAPLRTGDALPVDIDQPRAIRATGTAPLELMVVGVAKDLAAKAAYAAATAPRPR</sequence>
<dbReference type="Pfam" id="PF07883">
    <property type="entry name" value="Cupin_2"/>
    <property type="match status" value="2"/>
</dbReference>
<reference evidence="4 5" key="1">
    <citation type="submission" date="2020-12" db="EMBL/GenBank/DDBJ databases">
        <title>Sphingomonas sp.</title>
        <authorList>
            <person name="Kim M.K."/>
        </authorList>
    </citation>
    <scope>NUCLEOTIDE SEQUENCE [LARGE SCALE GENOMIC DNA]</scope>
    <source>
        <strain evidence="4 5">BT552</strain>
    </source>
</reference>
<dbReference type="InterPro" id="IPR051610">
    <property type="entry name" value="GPI/OXD"/>
</dbReference>
<dbReference type="Proteomes" id="UP000763641">
    <property type="component" value="Unassembled WGS sequence"/>
</dbReference>
<evidence type="ECO:0000313" key="5">
    <source>
        <dbReference type="Proteomes" id="UP000763641"/>
    </source>
</evidence>
<dbReference type="PANTHER" id="PTHR35848">
    <property type="entry name" value="OXALATE-BINDING PROTEIN"/>
    <property type="match status" value="1"/>
</dbReference>
<feature type="domain" description="Cupin type-2" evidence="3">
    <location>
        <begin position="78"/>
        <end position="144"/>
    </location>
</feature>
<evidence type="ECO:0000313" key="4">
    <source>
        <dbReference type="EMBL" id="MBM6577985.1"/>
    </source>
</evidence>
<keyword evidence="2" id="KW-0732">Signal</keyword>
<dbReference type="PANTHER" id="PTHR35848:SF6">
    <property type="entry name" value="CUPIN TYPE-2 DOMAIN-CONTAINING PROTEIN"/>
    <property type="match status" value="1"/>
</dbReference>
<feature type="domain" description="Cupin type-2" evidence="3">
    <location>
        <begin position="217"/>
        <end position="283"/>
    </location>
</feature>
<evidence type="ECO:0000256" key="1">
    <source>
        <dbReference type="ARBA" id="ARBA00022723"/>
    </source>
</evidence>
<keyword evidence="1" id="KW-0479">Metal-binding</keyword>
<feature type="chain" id="PRO_5046306247" evidence="2">
    <location>
        <begin position="26"/>
        <end position="304"/>
    </location>
</feature>
<organism evidence="4 5">
    <name type="scientific">Sphingomonas longa</name>
    <dbReference type="NCBI Taxonomy" id="2778730"/>
    <lineage>
        <taxon>Bacteria</taxon>
        <taxon>Pseudomonadati</taxon>
        <taxon>Pseudomonadota</taxon>
        <taxon>Alphaproteobacteria</taxon>
        <taxon>Sphingomonadales</taxon>
        <taxon>Sphingomonadaceae</taxon>
        <taxon>Sphingomonas</taxon>
    </lineage>
</organism>
<protein>
    <submittedName>
        <fullName evidence="4">Cupin domain-containing protein</fullName>
    </submittedName>
</protein>
<dbReference type="InterPro" id="IPR011051">
    <property type="entry name" value="RmlC_Cupin_sf"/>
</dbReference>